<sequence>MAPRSPQEDNDSDGDRVEDPAVTPLSNPPAAHRLLTAKFVTLADLESALHMRPRLASISAGCGPLTRPRMWASSRASNTAVWREKFGPLRHSRGSRPRAKKGCTWQVVARALACNQRQWALEIRDGCDSHNHRAVAYHMLKNRFIDEHKAFITTYITRPMIPSREIAKDLRGRFPGIIFTARPLKNLRHRLKKATHEGYIPFQLTMALPTILS</sequence>
<organism evidence="2 3">
    <name type="scientific">Lasiosphaeris hirsuta</name>
    <dbReference type="NCBI Taxonomy" id="260670"/>
    <lineage>
        <taxon>Eukaryota</taxon>
        <taxon>Fungi</taxon>
        <taxon>Dikarya</taxon>
        <taxon>Ascomycota</taxon>
        <taxon>Pezizomycotina</taxon>
        <taxon>Sordariomycetes</taxon>
        <taxon>Sordariomycetidae</taxon>
        <taxon>Sordariales</taxon>
        <taxon>Lasiosphaeriaceae</taxon>
        <taxon>Lasiosphaeris</taxon>
    </lineage>
</organism>
<keyword evidence="3" id="KW-1185">Reference proteome</keyword>
<evidence type="ECO:0000256" key="1">
    <source>
        <dbReference type="SAM" id="MobiDB-lite"/>
    </source>
</evidence>
<dbReference type="AlphaFoldDB" id="A0AA40B869"/>
<comment type="caution">
    <text evidence="2">The sequence shown here is derived from an EMBL/GenBank/DDBJ whole genome shotgun (WGS) entry which is preliminary data.</text>
</comment>
<accession>A0AA40B869</accession>
<name>A0AA40B869_9PEZI</name>
<evidence type="ECO:0000313" key="3">
    <source>
        <dbReference type="Proteomes" id="UP001172102"/>
    </source>
</evidence>
<reference evidence="2" key="1">
    <citation type="submission" date="2023-06" db="EMBL/GenBank/DDBJ databases">
        <title>Genome-scale phylogeny and comparative genomics of the fungal order Sordariales.</title>
        <authorList>
            <consortium name="Lawrence Berkeley National Laboratory"/>
            <person name="Hensen N."/>
            <person name="Bonometti L."/>
            <person name="Westerberg I."/>
            <person name="Brannstrom I.O."/>
            <person name="Guillou S."/>
            <person name="Cros-Aarteil S."/>
            <person name="Calhoun S."/>
            <person name="Haridas S."/>
            <person name="Kuo A."/>
            <person name="Mondo S."/>
            <person name="Pangilinan J."/>
            <person name="Riley R."/>
            <person name="Labutti K."/>
            <person name="Andreopoulos B."/>
            <person name="Lipzen A."/>
            <person name="Chen C."/>
            <person name="Yanf M."/>
            <person name="Daum C."/>
            <person name="Ng V."/>
            <person name="Clum A."/>
            <person name="Steindorff A."/>
            <person name="Ohm R."/>
            <person name="Martin F."/>
            <person name="Silar P."/>
            <person name="Natvig D."/>
            <person name="Lalanne C."/>
            <person name="Gautier V."/>
            <person name="Ament-Velasquez S.L."/>
            <person name="Kruys A."/>
            <person name="Hutchinson M.I."/>
            <person name="Powell A.J."/>
            <person name="Barry K."/>
            <person name="Miller A.N."/>
            <person name="Grigoriev I.V."/>
            <person name="Debuchy R."/>
            <person name="Gladieux P."/>
            <person name="Thoren M.H."/>
            <person name="Johannesson H."/>
        </authorList>
    </citation>
    <scope>NUCLEOTIDE SEQUENCE</scope>
    <source>
        <strain evidence="2">SMH4607-1</strain>
    </source>
</reference>
<gene>
    <name evidence="2" type="ORF">B0H67DRAFT_106</name>
</gene>
<dbReference type="Proteomes" id="UP001172102">
    <property type="component" value="Unassembled WGS sequence"/>
</dbReference>
<feature type="region of interest" description="Disordered" evidence="1">
    <location>
        <begin position="1"/>
        <end position="29"/>
    </location>
</feature>
<proteinExistence type="predicted"/>
<dbReference type="EMBL" id="JAUKUA010000001">
    <property type="protein sequence ID" value="KAK0729447.1"/>
    <property type="molecule type" value="Genomic_DNA"/>
</dbReference>
<protein>
    <submittedName>
        <fullName evidence="2">Uncharacterized protein</fullName>
    </submittedName>
</protein>
<evidence type="ECO:0000313" key="2">
    <source>
        <dbReference type="EMBL" id="KAK0729447.1"/>
    </source>
</evidence>